<dbReference type="InterPro" id="IPR011701">
    <property type="entry name" value="MFS"/>
</dbReference>
<dbReference type="RefSeq" id="XP_018020876.1">
    <property type="nucleotide sequence ID" value="XM_018165387.2"/>
</dbReference>
<organism evidence="7 8">
    <name type="scientific">Hyalella azteca</name>
    <name type="common">Amphipod</name>
    <dbReference type="NCBI Taxonomy" id="294128"/>
    <lineage>
        <taxon>Eukaryota</taxon>
        <taxon>Metazoa</taxon>
        <taxon>Ecdysozoa</taxon>
        <taxon>Arthropoda</taxon>
        <taxon>Crustacea</taxon>
        <taxon>Multicrustacea</taxon>
        <taxon>Malacostraca</taxon>
        <taxon>Eumalacostraca</taxon>
        <taxon>Peracarida</taxon>
        <taxon>Amphipoda</taxon>
        <taxon>Senticaudata</taxon>
        <taxon>Talitrida</taxon>
        <taxon>Talitroidea</taxon>
        <taxon>Hyalellidae</taxon>
        <taxon>Hyalella</taxon>
    </lineage>
</organism>
<evidence type="ECO:0000313" key="7">
    <source>
        <dbReference type="Proteomes" id="UP000694843"/>
    </source>
</evidence>
<name>A0A8B7P6Y1_HYAAZ</name>
<feature type="transmembrane region" description="Helical" evidence="6">
    <location>
        <begin position="377"/>
        <end position="404"/>
    </location>
</feature>
<dbReference type="InterPro" id="IPR004752">
    <property type="entry name" value="AmpG_permease/AT-1"/>
</dbReference>
<reference evidence="8" key="1">
    <citation type="submission" date="2025-08" db="UniProtKB">
        <authorList>
            <consortium name="RefSeq"/>
        </authorList>
    </citation>
    <scope>IDENTIFICATION</scope>
    <source>
        <tissue evidence="8">Whole organism</tissue>
    </source>
</reference>
<dbReference type="PANTHER" id="PTHR12778:SF10">
    <property type="entry name" value="MAJOR FACILITATOR SUPERFAMILY DOMAIN-CONTAINING PROTEIN 3"/>
    <property type="match status" value="1"/>
</dbReference>
<feature type="transmembrane region" description="Helical" evidence="6">
    <location>
        <begin position="80"/>
        <end position="97"/>
    </location>
</feature>
<dbReference type="GeneID" id="108677202"/>
<gene>
    <name evidence="8" type="primary">LOC108677202</name>
</gene>
<keyword evidence="7" id="KW-1185">Reference proteome</keyword>
<protein>
    <submittedName>
        <fullName evidence="8">Major facilitator superfamily domain-containing protein 3</fullName>
    </submittedName>
</protein>
<sequence length="478" mass="52349">MDYAKRVKPSSTLGKFAALGWLYLVQGIPYGLQDKFIPLQLRARGLNYSSVGAVKAVLVPWVTKGLWAPALQLYGNRRRWLLAALLLLAAASFAGSLCDAAEDLPAVVVVLLTLNAACAVQDVVVDGLALVWLQDSHLGLVNSMQVVLYKVGSLCGGGGLLLLLPLTSWRTCLLLLAGVYVVTALWVLILPSQLGQKYLKPKEINLEHDDFSPKVEARGEKSQYVSKDTAKKRISSNFRKDALVSCIDGKFSECSEVEVENQSFLSILRAVFSADGSTWLALYVALYKMAERGTFNNFPLLLLDKNVSMVELSFWNGLVSQMLSILGSVYGGIALSKPSADCSSMLSSHSLQRLGLTLLQSYCVYALPSSIEPNSLLFYTCIFSLCYLSFTTGVISTLTFTLMMRYSKRLQEELQATHYSVFASVEVAGKLVFATTAGYLVDVFGVQSAFLLFSILSAVPVVLLVFEPRCRTSEKIKR</sequence>
<evidence type="ECO:0000313" key="8">
    <source>
        <dbReference type="RefSeq" id="XP_018020876.1"/>
    </source>
</evidence>
<dbReference type="PANTHER" id="PTHR12778">
    <property type="entry name" value="SOLUTE CARRIER FAMILY 33 ACETYL-COA TRANSPORTER -RELATED"/>
    <property type="match status" value="1"/>
</dbReference>
<keyword evidence="3 6" id="KW-0812">Transmembrane</keyword>
<keyword evidence="2" id="KW-0813">Transport</keyword>
<accession>A0A8B7P6Y1</accession>
<feature type="transmembrane region" description="Helical" evidence="6">
    <location>
        <begin position="312"/>
        <end position="333"/>
    </location>
</feature>
<feature type="transmembrane region" description="Helical" evidence="6">
    <location>
        <begin position="270"/>
        <end position="290"/>
    </location>
</feature>
<evidence type="ECO:0000256" key="3">
    <source>
        <dbReference type="ARBA" id="ARBA00022692"/>
    </source>
</evidence>
<feature type="transmembrane region" description="Helical" evidence="6">
    <location>
        <begin position="446"/>
        <end position="466"/>
    </location>
</feature>
<evidence type="ECO:0000256" key="1">
    <source>
        <dbReference type="ARBA" id="ARBA00004141"/>
    </source>
</evidence>
<evidence type="ECO:0000256" key="2">
    <source>
        <dbReference type="ARBA" id="ARBA00022448"/>
    </source>
</evidence>
<evidence type="ECO:0000256" key="4">
    <source>
        <dbReference type="ARBA" id="ARBA00022989"/>
    </source>
</evidence>
<feature type="transmembrane region" description="Helical" evidence="6">
    <location>
        <begin position="173"/>
        <end position="190"/>
    </location>
</feature>
<dbReference type="OMA" id="PFYVDMG"/>
<dbReference type="GO" id="GO:0016020">
    <property type="term" value="C:membrane"/>
    <property type="evidence" value="ECO:0007669"/>
    <property type="project" value="UniProtKB-SubCell"/>
</dbReference>
<dbReference type="Gene3D" id="1.20.1250.20">
    <property type="entry name" value="MFS general substrate transporter like domains"/>
    <property type="match status" value="1"/>
</dbReference>
<proteinExistence type="predicted"/>
<dbReference type="InterPro" id="IPR036259">
    <property type="entry name" value="MFS_trans_sf"/>
</dbReference>
<feature type="transmembrane region" description="Helical" evidence="6">
    <location>
        <begin position="416"/>
        <end position="440"/>
    </location>
</feature>
<dbReference type="AlphaFoldDB" id="A0A8B7P6Y1"/>
<dbReference type="SUPFAM" id="SSF103473">
    <property type="entry name" value="MFS general substrate transporter"/>
    <property type="match status" value="1"/>
</dbReference>
<evidence type="ECO:0000256" key="6">
    <source>
        <dbReference type="SAM" id="Phobius"/>
    </source>
</evidence>
<dbReference type="OrthoDB" id="6415790at2759"/>
<keyword evidence="5 6" id="KW-0472">Membrane</keyword>
<evidence type="ECO:0000256" key="5">
    <source>
        <dbReference type="ARBA" id="ARBA00023136"/>
    </source>
</evidence>
<feature type="transmembrane region" description="Helical" evidence="6">
    <location>
        <begin position="146"/>
        <end position="167"/>
    </location>
</feature>
<dbReference type="Pfam" id="PF07690">
    <property type="entry name" value="MFS_1"/>
    <property type="match status" value="1"/>
</dbReference>
<dbReference type="KEGG" id="hazt:108677202"/>
<keyword evidence="4 6" id="KW-1133">Transmembrane helix</keyword>
<dbReference type="GO" id="GO:0022857">
    <property type="term" value="F:transmembrane transporter activity"/>
    <property type="evidence" value="ECO:0007669"/>
    <property type="project" value="InterPro"/>
</dbReference>
<comment type="subcellular location">
    <subcellularLocation>
        <location evidence="1">Membrane</location>
        <topology evidence="1">Multi-pass membrane protein</topology>
    </subcellularLocation>
</comment>
<dbReference type="Proteomes" id="UP000694843">
    <property type="component" value="Unplaced"/>
</dbReference>